<dbReference type="GO" id="GO:0022857">
    <property type="term" value="F:transmembrane transporter activity"/>
    <property type="evidence" value="ECO:0007669"/>
    <property type="project" value="InterPro"/>
</dbReference>
<dbReference type="PROSITE" id="PS00216">
    <property type="entry name" value="SUGAR_TRANSPORT_1"/>
    <property type="match status" value="1"/>
</dbReference>
<dbReference type="InterPro" id="IPR036259">
    <property type="entry name" value="MFS_trans_sf"/>
</dbReference>
<name>A0A8U0HVK2_9EURY</name>
<dbReference type="GeneID" id="72183958"/>
<feature type="transmembrane region" description="Helical" evidence="6">
    <location>
        <begin position="95"/>
        <end position="114"/>
    </location>
</feature>
<organism evidence="8 9">
    <name type="scientific">Halorussus limi</name>
    <dbReference type="NCBI Taxonomy" id="2938695"/>
    <lineage>
        <taxon>Archaea</taxon>
        <taxon>Methanobacteriati</taxon>
        <taxon>Methanobacteriota</taxon>
        <taxon>Stenosarchaea group</taxon>
        <taxon>Halobacteria</taxon>
        <taxon>Halobacteriales</taxon>
        <taxon>Haladaptataceae</taxon>
        <taxon>Halorussus</taxon>
    </lineage>
</organism>
<evidence type="ECO:0000256" key="5">
    <source>
        <dbReference type="ARBA" id="ARBA00023136"/>
    </source>
</evidence>
<dbReference type="RefSeq" id="WP_248650922.1">
    <property type="nucleotide sequence ID" value="NZ_CP096659.1"/>
</dbReference>
<protein>
    <submittedName>
        <fullName evidence="8">MFS transporter</fullName>
    </submittedName>
</protein>
<dbReference type="Pfam" id="PF00083">
    <property type="entry name" value="Sugar_tr"/>
    <property type="match status" value="1"/>
</dbReference>
<feature type="transmembrane region" description="Helical" evidence="6">
    <location>
        <begin position="320"/>
        <end position="342"/>
    </location>
</feature>
<dbReference type="SUPFAM" id="SSF103473">
    <property type="entry name" value="MFS general substrate transporter"/>
    <property type="match status" value="1"/>
</dbReference>
<feature type="transmembrane region" description="Helical" evidence="6">
    <location>
        <begin position="57"/>
        <end position="83"/>
    </location>
</feature>
<keyword evidence="2" id="KW-0813">Transport</keyword>
<dbReference type="AlphaFoldDB" id="A0A8U0HVK2"/>
<sequence length="489" mass="51892">MAKGAATDERVSVSQVMDRIPVGRFHRRLLAICGSAWAFDGMEVIIISFTLPVLISAWGLTGLAAGLLGSASLMGMIAGNWAWGRYADERGRIDAFQWTVLTYSVFAGLTAFATGFYSGFALRFLTGVGLGGALAVDTSYLSEHLPTDRRGRYLVYLDAFWPLGNVFAVALAWLYLSALSTGGTVAVPLVGAVAGWRLLFASAAFPALLVFVIRSQLRETPYYLARTGDVEGANDRIREIAEENGEEFTPITAASVETGESPSYARLFETDLRKRTVTIALAWFAINFGYYGVFIWLPDTVGAAGVVGSFSVAGATIEGIYVYFLLIALVQFPGYFSAAYLVEKVGRKPTLGSYLALSGLFTFVFAASMPGVSLFGAGLSGFWPFFGGLLGASFFTLGAWGAIYAYTPELFPTEVRATGNGFAGGVGKIGAVLGPILAGALVEPSSLTELLPVIEPGYLAALAPLAVAFVLGGLVVFAFGRETMGEPLF</sequence>
<dbReference type="GO" id="GO:0016020">
    <property type="term" value="C:membrane"/>
    <property type="evidence" value="ECO:0007669"/>
    <property type="project" value="UniProtKB-SubCell"/>
</dbReference>
<proteinExistence type="predicted"/>
<evidence type="ECO:0000256" key="4">
    <source>
        <dbReference type="ARBA" id="ARBA00022989"/>
    </source>
</evidence>
<keyword evidence="4 6" id="KW-1133">Transmembrane helix</keyword>
<accession>A0A8U0HVK2</accession>
<feature type="transmembrane region" description="Helical" evidence="6">
    <location>
        <begin position="458"/>
        <end position="479"/>
    </location>
</feature>
<feature type="transmembrane region" description="Helical" evidence="6">
    <location>
        <begin position="382"/>
        <end position="406"/>
    </location>
</feature>
<evidence type="ECO:0000313" key="8">
    <source>
        <dbReference type="EMBL" id="UPV74879.1"/>
    </source>
</evidence>
<dbReference type="Gene3D" id="1.20.1250.20">
    <property type="entry name" value="MFS general substrate transporter like domains"/>
    <property type="match status" value="1"/>
</dbReference>
<evidence type="ECO:0000256" key="3">
    <source>
        <dbReference type="ARBA" id="ARBA00022692"/>
    </source>
</evidence>
<dbReference type="Proteomes" id="UP000830729">
    <property type="component" value="Chromosome"/>
</dbReference>
<dbReference type="PANTHER" id="PTHR23511">
    <property type="entry name" value="SYNAPTIC VESICLE GLYCOPROTEIN 2"/>
    <property type="match status" value="1"/>
</dbReference>
<keyword evidence="9" id="KW-1185">Reference proteome</keyword>
<dbReference type="PANTHER" id="PTHR23511:SF34">
    <property type="entry name" value="SYNAPTIC VESICLE GLYCOPROTEIN 2"/>
    <property type="match status" value="1"/>
</dbReference>
<feature type="transmembrane region" description="Helical" evidence="6">
    <location>
        <begin position="120"/>
        <end position="141"/>
    </location>
</feature>
<dbReference type="KEGG" id="halx:M0R89_02125"/>
<feature type="domain" description="Major facilitator superfamily (MFS) profile" evidence="7">
    <location>
        <begin position="29"/>
        <end position="484"/>
    </location>
</feature>
<evidence type="ECO:0000256" key="1">
    <source>
        <dbReference type="ARBA" id="ARBA00004141"/>
    </source>
</evidence>
<dbReference type="EMBL" id="CP096659">
    <property type="protein sequence ID" value="UPV74879.1"/>
    <property type="molecule type" value="Genomic_DNA"/>
</dbReference>
<gene>
    <name evidence="8" type="ORF">M0R89_02125</name>
</gene>
<feature type="transmembrane region" description="Helical" evidence="6">
    <location>
        <begin position="29"/>
        <end position="51"/>
    </location>
</feature>
<comment type="subcellular location">
    <subcellularLocation>
        <location evidence="1">Membrane</location>
        <topology evidence="1">Multi-pass membrane protein</topology>
    </subcellularLocation>
</comment>
<feature type="transmembrane region" description="Helical" evidence="6">
    <location>
        <begin position="196"/>
        <end position="213"/>
    </location>
</feature>
<keyword evidence="5 6" id="KW-0472">Membrane</keyword>
<dbReference type="PROSITE" id="PS00217">
    <property type="entry name" value="SUGAR_TRANSPORT_2"/>
    <property type="match status" value="1"/>
</dbReference>
<evidence type="ECO:0000259" key="7">
    <source>
        <dbReference type="PROSITE" id="PS50850"/>
    </source>
</evidence>
<feature type="transmembrane region" description="Helical" evidence="6">
    <location>
        <begin position="153"/>
        <end position="176"/>
    </location>
</feature>
<evidence type="ECO:0000313" key="9">
    <source>
        <dbReference type="Proteomes" id="UP000830729"/>
    </source>
</evidence>
<feature type="transmembrane region" description="Helical" evidence="6">
    <location>
        <begin position="354"/>
        <end position="376"/>
    </location>
</feature>
<dbReference type="CDD" id="cd17316">
    <property type="entry name" value="MFS_SV2_like"/>
    <property type="match status" value="1"/>
</dbReference>
<dbReference type="InterPro" id="IPR020846">
    <property type="entry name" value="MFS_dom"/>
</dbReference>
<reference evidence="8 9" key="1">
    <citation type="submission" date="2022-04" db="EMBL/GenBank/DDBJ databases">
        <title>Diverse halophilic archaea isolated from saline environments.</title>
        <authorList>
            <person name="Cui H.-L."/>
        </authorList>
    </citation>
    <scope>NUCLEOTIDE SEQUENCE [LARGE SCALE GENOMIC DNA]</scope>
    <source>
        <strain evidence="8 9">XZYJT49</strain>
    </source>
</reference>
<evidence type="ECO:0000256" key="6">
    <source>
        <dbReference type="SAM" id="Phobius"/>
    </source>
</evidence>
<dbReference type="PROSITE" id="PS50850">
    <property type="entry name" value="MFS"/>
    <property type="match status" value="1"/>
</dbReference>
<feature type="transmembrane region" description="Helical" evidence="6">
    <location>
        <begin position="418"/>
        <end position="438"/>
    </location>
</feature>
<dbReference type="InterPro" id="IPR005828">
    <property type="entry name" value="MFS_sugar_transport-like"/>
</dbReference>
<keyword evidence="3 6" id="KW-0812">Transmembrane</keyword>
<feature type="transmembrane region" description="Helical" evidence="6">
    <location>
        <begin position="276"/>
        <end position="297"/>
    </location>
</feature>
<evidence type="ECO:0000256" key="2">
    <source>
        <dbReference type="ARBA" id="ARBA00022448"/>
    </source>
</evidence>
<dbReference type="InterPro" id="IPR005829">
    <property type="entry name" value="Sugar_transporter_CS"/>
</dbReference>